<protein>
    <submittedName>
        <fullName evidence="12">Disease resistance protein RGA2-like protein</fullName>
    </submittedName>
</protein>
<sequence length="1081" mass="122417">MITFAGIFEKFIEKFIEVVLAHVFPSLIANLPTKASARAELDKLHDRANRIWARLADAEQKYQIENESVLLWLSELRSIAFDTEDLENEFEARARIAPEASYRALLSSAWYYWCVLSRVDEINNKYDAIYKDRQAQMLHDCDQARAVTTTRRSDTRQTGSLEGAHRLRGRHEESERLIDLLLQDLNNTYFPPVLSITGEGGMGKTALARSAFNHPRITDHFKPLIWVSLSPNSDPVETIRKIIEGITETNCNLSTLDMLQRSLQQLLSGKSFLLVLDGVYTEDLFFWETVRAPLNTAQSGSKVLVTTRNKRTAQYMGSSDQDQVALTGLNSTSLWLILKDEAFLHISTLNENLESIGKDIAAKCYGSPIAAKLLGRTLCGITDEEEWNRLLQDMPDPDEVVDKILPTLKLSYELLTLPLKRCFAYCSIFPKGYEFDRDNLVKLWVSEGLAKSERHRESKTPEDIGKKQFTDLLWRSFFQPCGRNRYVMPGAIHDLCQSVSVYECARVGHSGIQQDKHKMVRYASLCGDRLNPKSVDYIYEMKHLRTLIVYTMGHVPVEDVLQQNLSSNLKFLRSLDLSNCKFDNLHESIGNLIHLRYLNLCGSLFKTLPDSICKLLNLQTLNLDECYNLKELPKGMSSLINMRHIGLSLDWEKWDEKDFDSMPPHLGRLTSLQTLSRFAVSKGDGCRINELDKLNLRGVLCISKLENVKNGDDAAEASLYKKKHLDFLILRWSAGKCSDSDNEKVIRQLEPSREIKSIWIEGYNGSEFPSWVSDSSFRNLETLKLFNCKVCVNLPQVAKFPQLRKLYLMGLDMVKDLNQLVGQSADSGGFQSLKLLHLSDMPELEKWFILPNGFLTNLCDLYISNCPKLAHISYLPSSLSRFELRNCQNLLLLPSTVPSLTNIIVEGVDSKIIGWIQTITSLTSLSLIKIPKLSCITGANLSRLSGLTKLKIDGCNNLRSIASTGGLQYLPSLKKLDISCCEMLQMFCDQGLPCRIEELHLKGLKSLNSLPNGLNLLCHLHTMEISDVPMLPSVPMMPPSLHFLSISECQDLERRCEMGGPDCQNVKHIKCLLIGKTPQLR</sequence>
<feature type="domain" description="NB-ARC" evidence="8">
    <location>
        <begin position="175"/>
        <end position="343"/>
    </location>
</feature>
<comment type="similarity">
    <text evidence="1">Belongs to the disease resistance NB-LRR family.</text>
</comment>
<evidence type="ECO:0000313" key="12">
    <source>
        <dbReference type="EMBL" id="KAF3327023.1"/>
    </source>
</evidence>
<keyword evidence="5" id="KW-0611">Plant defense</keyword>
<dbReference type="GO" id="GO:0005524">
    <property type="term" value="F:ATP binding"/>
    <property type="evidence" value="ECO:0007669"/>
    <property type="project" value="UniProtKB-KW"/>
</dbReference>
<reference evidence="12" key="1">
    <citation type="submission" date="2020-01" db="EMBL/GenBank/DDBJ databases">
        <title>Genome sequence of Kobresia littledalei, the first chromosome-level genome in the family Cyperaceae.</title>
        <authorList>
            <person name="Qu G."/>
        </authorList>
    </citation>
    <scope>NUCLEOTIDE SEQUENCE</scope>
    <source>
        <strain evidence="12">C.B.Clarke</strain>
        <tissue evidence="12">Leaf</tissue>
    </source>
</reference>
<dbReference type="Proteomes" id="UP000623129">
    <property type="component" value="Unassembled WGS sequence"/>
</dbReference>
<dbReference type="Pfam" id="PF00931">
    <property type="entry name" value="NB-ARC"/>
    <property type="match status" value="1"/>
</dbReference>
<dbReference type="Gene3D" id="3.40.50.300">
    <property type="entry name" value="P-loop containing nucleotide triphosphate hydrolases"/>
    <property type="match status" value="1"/>
</dbReference>
<evidence type="ECO:0000256" key="2">
    <source>
        <dbReference type="ARBA" id="ARBA00022614"/>
    </source>
</evidence>
<dbReference type="InterPro" id="IPR027417">
    <property type="entry name" value="P-loop_NTPase"/>
</dbReference>
<dbReference type="InterPro" id="IPR056789">
    <property type="entry name" value="LRR_R13L1-DRL21"/>
</dbReference>
<dbReference type="Gene3D" id="1.10.8.430">
    <property type="entry name" value="Helical domain of apoptotic protease-activating factors"/>
    <property type="match status" value="1"/>
</dbReference>
<feature type="region of interest" description="Disordered" evidence="7">
    <location>
        <begin position="148"/>
        <end position="168"/>
    </location>
</feature>
<organism evidence="12 13">
    <name type="scientific">Carex littledalei</name>
    <dbReference type="NCBI Taxonomy" id="544730"/>
    <lineage>
        <taxon>Eukaryota</taxon>
        <taxon>Viridiplantae</taxon>
        <taxon>Streptophyta</taxon>
        <taxon>Embryophyta</taxon>
        <taxon>Tracheophyta</taxon>
        <taxon>Spermatophyta</taxon>
        <taxon>Magnoliopsida</taxon>
        <taxon>Liliopsida</taxon>
        <taxon>Poales</taxon>
        <taxon>Cyperaceae</taxon>
        <taxon>Cyperoideae</taxon>
        <taxon>Cariceae</taxon>
        <taxon>Carex</taxon>
        <taxon>Carex subgen. Euthyceras</taxon>
    </lineage>
</organism>
<evidence type="ECO:0000259" key="9">
    <source>
        <dbReference type="Pfam" id="PF18052"/>
    </source>
</evidence>
<evidence type="ECO:0000256" key="5">
    <source>
        <dbReference type="ARBA" id="ARBA00022821"/>
    </source>
</evidence>
<dbReference type="GO" id="GO:0051707">
    <property type="term" value="P:response to other organism"/>
    <property type="evidence" value="ECO:0007669"/>
    <property type="project" value="UniProtKB-ARBA"/>
</dbReference>
<dbReference type="InterPro" id="IPR032675">
    <property type="entry name" value="LRR_dom_sf"/>
</dbReference>
<feature type="domain" description="R13L1/DRL21-like LRR repeat region" evidence="11">
    <location>
        <begin position="688"/>
        <end position="810"/>
    </location>
</feature>
<feature type="compositionally biased region" description="Polar residues" evidence="7">
    <location>
        <begin position="148"/>
        <end position="160"/>
    </location>
</feature>
<dbReference type="Gene3D" id="1.20.5.4130">
    <property type="match status" value="1"/>
</dbReference>
<dbReference type="PRINTS" id="PR00364">
    <property type="entry name" value="DISEASERSIST"/>
</dbReference>
<accession>A0A833QY49</accession>
<keyword evidence="13" id="KW-1185">Reference proteome</keyword>
<evidence type="ECO:0000256" key="6">
    <source>
        <dbReference type="ARBA" id="ARBA00022840"/>
    </source>
</evidence>
<evidence type="ECO:0000259" key="10">
    <source>
        <dbReference type="Pfam" id="PF23559"/>
    </source>
</evidence>
<keyword evidence="3" id="KW-0677">Repeat</keyword>
<evidence type="ECO:0000259" key="8">
    <source>
        <dbReference type="Pfam" id="PF00931"/>
    </source>
</evidence>
<dbReference type="PANTHER" id="PTHR36766">
    <property type="entry name" value="PLANT BROAD-SPECTRUM MILDEW RESISTANCE PROTEIN RPW8"/>
    <property type="match status" value="1"/>
</dbReference>
<dbReference type="PANTHER" id="PTHR36766:SF40">
    <property type="entry name" value="DISEASE RESISTANCE PROTEIN RGA3"/>
    <property type="match status" value="1"/>
</dbReference>
<comment type="caution">
    <text evidence="12">The sequence shown here is derived from an EMBL/GenBank/DDBJ whole genome shotgun (WGS) entry which is preliminary data.</text>
</comment>
<keyword evidence="2" id="KW-0433">Leucine-rich repeat</keyword>
<dbReference type="SUPFAM" id="SSF52047">
    <property type="entry name" value="RNI-like"/>
    <property type="match status" value="1"/>
</dbReference>
<evidence type="ECO:0000256" key="1">
    <source>
        <dbReference type="ARBA" id="ARBA00008894"/>
    </source>
</evidence>
<dbReference type="Gene3D" id="3.80.10.10">
    <property type="entry name" value="Ribonuclease Inhibitor"/>
    <property type="match status" value="3"/>
</dbReference>
<evidence type="ECO:0000256" key="3">
    <source>
        <dbReference type="ARBA" id="ARBA00022737"/>
    </source>
</evidence>
<evidence type="ECO:0000256" key="4">
    <source>
        <dbReference type="ARBA" id="ARBA00022741"/>
    </source>
</evidence>
<evidence type="ECO:0000256" key="7">
    <source>
        <dbReference type="SAM" id="MobiDB-lite"/>
    </source>
</evidence>
<keyword evidence="6" id="KW-0067">ATP-binding</keyword>
<feature type="domain" description="Disease resistance protein winged helix" evidence="10">
    <location>
        <begin position="428"/>
        <end position="496"/>
    </location>
</feature>
<dbReference type="Pfam" id="PF23559">
    <property type="entry name" value="WHD_DRP"/>
    <property type="match status" value="1"/>
</dbReference>
<dbReference type="InterPro" id="IPR041118">
    <property type="entry name" value="Rx_N"/>
</dbReference>
<dbReference type="InterPro" id="IPR002182">
    <property type="entry name" value="NB-ARC"/>
</dbReference>
<proteinExistence type="inferred from homology"/>
<feature type="domain" description="Disease resistance N-terminal" evidence="9">
    <location>
        <begin position="16"/>
        <end position="95"/>
    </location>
</feature>
<dbReference type="GO" id="GO:0043531">
    <property type="term" value="F:ADP binding"/>
    <property type="evidence" value="ECO:0007669"/>
    <property type="project" value="InterPro"/>
</dbReference>
<dbReference type="InterPro" id="IPR036388">
    <property type="entry name" value="WH-like_DNA-bd_sf"/>
</dbReference>
<dbReference type="Pfam" id="PF18052">
    <property type="entry name" value="Rx_N"/>
    <property type="match status" value="1"/>
</dbReference>
<gene>
    <name evidence="12" type="ORF">FCM35_KLT07141</name>
</gene>
<evidence type="ECO:0000259" key="11">
    <source>
        <dbReference type="Pfam" id="PF25019"/>
    </source>
</evidence>
<dbReference type="Pfam" id="PF25019">
    <property type="entry name" value="LRR_R13L1-DRL21"/>
    <property type="match status" value="1"/>
</dbReference>
<name>A0A833QY49_9POAL</name>
<dbReference type="OrthoDB" id="672406at2759"/>
<evidence type="ECO:0000313" key="13">
    <source>
        <dbReference type="Proteomes" id="UP000623129"/>
    </source>
</evidence>
<dbReference type="AlphaFoldDB" id="A0A833QY49"/>
<dbReference type="InterPro" id="IPR042197">
    <property type="entry name" value="Apaf_helical"/>
</dbReference>
<dbReference type="InterPro" id="IPR058922">
    <property type="entry name" value="WHD_DRP"/>
</dbReference>
<dbReference type="SUPFAM" id="SSF52058">
    <property type="entry name" value="L domain-like"/>
    <property type="match status" value="1"/>
</dbReference>
<dbReference type="GO" id="GO:0006952">
    <property type="term" value="P:defense response"/>
    <property type="evidence" value="ECO:0007669"/>
    <property type="project" value="UniProtKB-KW"/>
</dbReference>
<dbReference type="SUPFAM" id="SSF52540">
    <property type="entry name" value="P-loop containing nucleoside triphosphate hydrolases"/>
    <property type="match status" value="1"/>
</dbReference>
<dbReference type="Gene3D" id="1.10.10.10">
    <property type="entry name" value="Winged helix-like DNA-binding domain superfamily/Winged helix DNA-binding domain"/>
    <property type="match status" value="1"/>
</dbReference>
<dbReference type="EMBL" id="SWLB01000017">
    <property type="protein sequence ID" value="KAF3327023.1"/>
    <property type="molecule type" value="Genomic_DNA"/>
</dbReference>
<keyword evidence="4" id="KW-0547">Nucleotide-binding</keyword>